<proteinExistence type="predicted"/>
<dbReference type="PANTHER" id="PTHR43585:SF2">
    <property type="entry name" value="ATP-GRASP ENZYME FSQD"/>
    <property type="match status" value="1"/>
</dbReference>
<accession>A0A1T4NIY6</accession>
<evidence type="ECO:0000259" key="6">
    <source>
        <dbReference type="PROSITE" id="PS50975"/>
    </source>
</evidence>
<dbReference type="PANTHER" id="PTHR43585">
    <property type="entry name" value="FUMIPYRROLE BIOSYNTHESIS PROTEIN C"/>
    <property type="match status" value="1"/>
</dbReference>
<evidence type="ECO:0000313" key="8">
    <source>
        <dbReference type="Proteomes" id="UP000189857"/>
    </source>
</evidence>
<dbReference type="AlphaFoldDB" id="A0A1T4NIY6"/>
<dbReference type="SUPFAM" id="SSF52440">
    <property type="entry name" value="PreATP-grasp domain"/>
    <property type="match status" value="1"/>
</dbReference>
<dbReference type="InterPro" id="IPR016185">
    <property type="entry name" value="PreATP-grasp_dom_sf"/>
</dbReference>
<dbReference type="InterPro" id="IPR052032">
    <property type="entry name" value="ATP-dep_AA_Ligase"/>
</dbReference>
<keyword evidence="2 5" id="KW-0547">Nucleotide-binding</keyword>
<dbReference type="InterPro" id="IPR011095">
    <property type="entry name" value="Dala_Dala_lig_C"/>
</dbReference>
<sequence length="417" mass="46999">MSELKGKRLLLLGGHSLMRHVIEKARELGVYTIVTDYYPAEKSPSKAIADEAYDVSTTDVDAIVKLAQDVHADGIFTGYVDVNLLPCSLACERLGLPFYATPDQIEHTINKRKFKEMCRKHGIRVAEDIPKEIYTEKPEEINFPIIIKPADSYSSKGISVCYEPKDIAPCIEHALDFSSAKEVVVERYIYGDDVYLYFTVKDGVLSLSAMADRALNDEQKGYAPQPVGYSFPSKYIDKYYSEVHDKLQNMVSDLGLKNATFFLQGFVENDSLIFFEMGLRLTGGAGYVQIRNQNEIDQVEMHITYALTGKFGKWDLLKYDNPRFKKPAFVLVVLLKEGKVAKINGLDEIKAMPETIDIVQFIKEGAVNTGKGTLNQVMARIYLYSDTKEKLDEAITKVKNTIEVIDDNGENMILNMN</sequence>
<reference evidence="7 8" key="1">
    <citation type="submission" date="2017-02" db="EMBL/GenBank/DDBJ databases">
        <authorList>
            <person name="Peterson S.W."/>
        </authorList>
    </citation>
    <scope>NUCLEOTIDE SEQUENCE [LARGE SCALE GENOMIC DNA]</scope>
    <source>
        <strain evidence="7 8">ATCC 17233</strain>
    </source>
</reference>
<keyword evidence="8" id="KW-1185">Reference proteome</keyword>
<evidence type="ECO:0000256" key="2">
    <source>
        <dbReference type="ARBA" id="ARBA00022741"/>
    </source>
</evidence>
<dbReference type="Gene3D" id="3.30.1490.20">
    <property type="entry name" value="ATP-grasp fold, A domain"/>
    <property type="match status" value="1"/>
</dbReference>
<keyword evidence="4" id="KW-0961">Cell wall biogenesis/degradation</keyword>
<dbReference type="Gene3D" id="3.30.470.20">
    <property type="entry name" value="ATP-grasp fold, B domain"/>
    <property type="match status" value="1"/>
</dbReference>
<dbReference type="GO" id="GO:0071555">
    <property type="term" value="P:cell wall organization"/>
    <property type="evidence" value="ECO:0007669"/>
    <property type="project" value="UniProtKB-KW"/>
</dbReference>
<evidence type="ECO:0000256" key="5">
    <source>
        <dbReference type="PROSITE-ProRule" id="PRU00409"/>
    </source>
</evidence>
<dbReference type="InterPro" id="IPR011761">
    <property type="entry name" value="ATP-grasp"/>
</dbReference>
<evidence type="ECO:0000256" key="1">
    <source>
        <dbReference type="ARBA" id="ARBA00022598"/>
    </source>
</evidence>
<dbReference type="PROSITE" id="PS50975">
    <property type="entry name" value="ATP_GRASP"/>
    <property type="match status" value="1"/>
</dbReference>
<organism evidence="7 8">
    <name type="scientific">Eubacterium ruminantium</name>
    <dbReference type="NCBI Taxonomy" id="42322"/>
    <lineage>
        <taxon>Bacteria</taxon>
        <taxon>Bacillati</taxon>
        <taxon>Bacillota</taxon>
        <taxon>Clostridia</taxon>
        <taxon>Eubacteriales</taxon>
        <taxon>Eubacteriaceae</taxon>
        <taxon>Eubacterium</taxon>
    </lineage>
</organism>
<evidence type="ECO:0000256" key="3">
    <source>
        <dbReference type="ARBA" id="ARBA00022840"/>
    </source>
</evidence>
<dbReference type="GO" id="GO:0046872">
    <property type="term" value="F:metal ion binding"/>
    <property type="evidence" value="ECO:0007669"/>
    <property type="project" value="InterPro"/>
</dbReference>
<dbReference type="InterPro" id="IPR013815">
    <property type="entry name" value="ATP_grasp_subdomain_1"/>
</dbReference>
<protein>
    <submittedName>
        <fullName evidence="7">ATP-grasp domain-containing protein</fullName>
    </submittedName>
</protein>
<feature type="domain" description="ATP-grasp" evidence="6">
    <location>
        <begin position="115"/>
        <end position="307"/>
    </location>
</feature>
<dbReference type="Pfam" id="PF07478">
    <property type="entry name" value="Dala_Dala_lig_C"/>
    <property type="match status" value="1"/>
</dbReference>
<dbReference type="Proteomes" id="UP000189857">
    <property type="component" value="Unassembled WGS sequence"/>
</dbReference>
<name>A0A1T4NIY6_9FIRM</name>
<keyword evidence="1" id="KW-0436">Ligase</keyword>
<dbReference type="Gene3D" id="3.40.50.20">
    <property type="match status" value="1"/>
</dbReference>
<evidence type="ECO:0000256" key="4">
    <source>
        <dbReference type="ARBA" id="ARBA00023316"/>
    </source>
</evidence>
<dbReference type="GO" id="GO:0008716">
    <property type="term" value="F:D-alanine-D-alanine ligase activity"/>
    <property type="evidence" value="ECO:0007669"/>
    <property type="project" value="InterPro"/>
</dbReference>
<evidence type="ECO:0000313" key="7">
    <source>
        <dbReference type="EMBL" id="SJZ79007.1"/>
    </source>
</evidence>
<dbReference type="RefSeq" id="WP_159444116.1">
    <property type="nucleotide sequence ID" value="NZ_CACZYW010000007.1"/>
</dbReference>
<dbReference type="EMBL" id="FUXA01000009">
    <property type="protein sequence ID" value="SJZ79007.1"/>
    <property type="molecule type" value="Genomic_DNA"/>
</dbReference>
<keyword evidence="3 5" id="KW-0067">ATP-binding</keyword>
<dbReference type="SUPFAM" id="SSF56059">
    <property type="entry name" value="Glutathione synthetase ATP-binding domain-like"/>
    <property type="match status" value="1"/>
</dbReference>
<gene>
    <name evidence="7" type="ORF">SAMN02745110_01600</name>
</gene>
<dbReference type="GO" id="GO:0005524">
    <property type="term" value="F:ATP binding"/>
    <property type="evidence" value="ECO:0007669"/>
    <property type="project" value="UniProtKB-UniRule"/>
</dbReference>